<feature type="region of interest" description="Disordered" evidence="7">
    <location>
        <begin position="185"/>
        <end position="205"/>
    </location>
</feature>
<organism evidence="9 10">
    <name type="scientific">Nonomuraea spiralis</name>
    <dbReference type="NCBI Taxonomy" id="46182"/>
    <lineage>
        <taxon>Bacteria</taxon>
        <taxon>Bacillati</taxon>
        <taxon>Actinomycetota</taxon>
        <taxon>Actinomycetes</taxon>
        <taxon>Streptosporangiales</taxon>
        <taxon>Streptosporangiaceae</taxon>
        <taxon>Nonomuraea</taxon>
    </lineage>
</organism>
<comment type="caution">
    <text evidence="9">The sequence shown here is derived from an EMBL/GenBank/DDBJ whole genome shotgun (WGS) entry which is preliminary data.</text>
</comment>
<evidence type="ECO:0000313" key="10">
    <source>
        <dbReference type="Proteomes" id="UP001589647"/>
    </source>
</evidence>
<name>A0ABV5IFN1_9ACTN</name>
<evidence type="ECO:0000256" key="5">
    <source>
        <dbReference type="ARBA" id="ARBA00022989"/>
    </source>
</evidence>
<dbReference type="RefSeq" id="WP_189646422.1">
    <property type="nucleotide sequence ID" value="NZ_BMRC01000002.1"/>
</dbReference>
<sequence length="205" mass="21682">MLLLKRFDAWDKQVFDRIARADLPLLDALLPHLSSAADNSVLWGLVAGVLMMTGRPRLQRAGLRGLLAISLASPLTSMVAKQAFRRPRPLTDLIPVIRRRRVPTSSSLPSGHSASAVAFAVAVARDAPLPVAAPVTLLAAGVAASRVYVGAHYPGDVIAGIAVGAAAGWAARSYGRHLLATTYPRQVRRGKRGSDGGMRPVASRT</sequence>
<dbReference type="Proteomes" id="UP001589647">
    <property type="component" value="Unassembled WGS sequence"/>
</dbReference>
<keyword evidence="10" id="KW-1185">Reference proteome</keyword>
<gene>
    <name evidence="9" type="ORF">ACFFV7_19275</name>
</gene>
<evidence type="ECO:0000256" key="7">
    <source>
        <dbReference type="SAM" id="MobiDB-lite"/>
    </source>
</evidence>
<keyword evidence="5" id="KW-1133">Transmembrane helix</keyword>
<dbReference type="InterPro" id="IPR036938">
    <property type="entry name" value="PAP2/HPO_sf"/>
</dbReference>
<dbReference type="EMBL" id="JBHMEI010000013">
    <property type="protein sequence ID" value="MFB9203346.1"/>
    <property type="molecule type" value="Genomic_DNA"/>
</dbReference>
<dbReference type="PANTHER" id="PTHR14969:SF62">
    <property type="entry name" value="DECAPRENYLPHOSPHORYL-5-PHOSPHORIBOSE PHOSPHATASE RV3807C-RELATED"/>
    <property type="match status" value="1"/>
</dbReference>
<reference evidence="9 10" key="1">
    <citation type="submission" date="2024-09" db="EMBL/GenBank/DDBJ databases">
        <authorList>
            <person name="Sun Q."/>
            <person name="Mori K."/>
        </authorList>
    </citation>
    <scope>NUCLEOTIDE SEQUENCE [LARGE SCALE GENOMIC DNA]</scope>
    <source>
        <strain evidence="9 10">CCM 3426</strain>
    </source>
</reference>
<keyword evidence="3" id="KW-0812">Transmembrane</keyword>
<evidence type="ECO:0000256" key="2">
    <source>
        <dbReference type="ARBA" id="ARBA00022475"/>
    </source>
</evidence>
<dbReference type="Pfam" id="PF01569">
    <property type="entry name" value="PAP2"/>
    <property type="match status" value="1"/>
</dbReference>
<evidence type="ECO:0000256" key="6">
    <source>
        <dbReference type="ARBA" id="ARBA00023136"/>
    </source>
</evidence>
<dbReference type="PANTHER" id="PTHR14969">
    <property type="entry name" value="SPHINGOSINE-1-PHOSPHATE PHOSPHOHYDROLASE"/>
    <property type="match status" value="1"/>
</dbReference>
<keyword evidence="4" id="KW-0378">Hydrolase</keyword>
<proteinExistence type="predicted"/>
<evidence type="ECO:0000259" key="8">
    <source>
        <dbReference type="SMART" id="SM00014"/>
    </source>
</evidence>
<evidence type="ECO:0000256" key="4">
    <source>
        <dbReference type="ARBA" id="ARBA00022801"/>
    </source>
</evidence>
<evidence type="ECO:0000256" key="3">
    <source>
        <dbReference type="ARBA" id="ARBA00022692"/>
    </source>
</evidence>
<comment type="subcellular location">
    <subcellularLocation>
        <location evidence="1">Cell membrane</location>
        <topology evidence="1">Multi-pass membrane protein</topology>
    </subcellularLocation>
</comment>
<protein>
    <submittedName>
        <fullName evidence="9">Phosphatase PAP2 family protein</fullName>
    </submittedName>
</protein>
<dbReference type="Gene3D" id="1.20.144.10">
    <property type="entry name" value="Phosphatidic acid phosphatase type 2/haloperoxidase"/>
    <property type="match status" value="1"/>
</dbReference>
<keyword evidence="6" id="KW-0472">Membrane</keyword>
<accession>A0ABV5IFN1</accession>
<dbReference type="InterPro" id="IPR000326">
    <property type="entry name" value="PAP2/HPO"/>
</dbReference>
<feature type="domain" description="Phosphatidic acid phosphatase type 2/haloperoxidase" evidence="8">
    <location>
        <begin position="61"/>
        <end position="172"/>
    </location>
</feature>
<dbReference type="SMART" id="SM00014">
    <property type="entry name" value="acidPPc"/>
    <property type="match status" value="1"/>
</dbReference>
<evidence type="ECO:0000256" key="1">
    <source>
        <dbReference type="ARBA" id="ARBA00004651"/>
    </source>
</evidence>
<evidence type="ECO:0000313" key="9">
    <source>
        <dbReference type="EMBL" id="MFB9203346.1"/>
    </source>
</evidence>
<dbReference type="SUPFAM" id="SSF48317">
    <property type="entry name" value="Acid phosphatase/Vanadium-dependent haloperoxidase"/>
    <property type="match status" value="1"/>
</dbReference>
<keyword evidence="2" id="KW-1003">Cell membrane</keyword>